<dbReference type="OrthoDB" id="2132981at2759"/>
<dbReference type="InterPro" id="IPR029058">
    <property type="entry name" value="AB_hydrolase_fold"/>
</dbReference>
<sequence length="221" mass="25119">MVNGTGVPCNKYESVFEHFASWGYIVIGNDYGTNWDGKHPSETLDFALNTQEIRDMIDIDKIAIGGHSQGGMGTFNAVNEYKNGKYYKTLFSLSPTNRILGLSLKWGFNLDTDNQYAYKLDTITVPTILIAGTGPFDNNTVIPLAEMEKAYDELNVDKVMMRRSNNVDHGAILYEANGYVIAWLDYYLKNIKENEKAFFGEDVEIYNNDRYQDVKSLKLTR</sequence>
<accession>A0A1Y1XQ92</accession>
<evidence type="ECO:0008006" key="3">
    <source>
        <dbReference type="Google" id="ProtNLM"/>
    </source>
</evidence>
<dbReference type="Proteomes" id="UP000193944">
    <property type="component" value="Unassembled WGS sequence"/>
</dbReference>
<gene>
    <name evidence="1" type="ORF">BCR32DRAFT_324257</name>
</gene>
<reference evidence="1 2" key="1">
    <citation type="submission" date="2016-08" db="EMBL/GenBank/DDBJ databases">
        <title>A Parts List for Fungal Cellulosomes Revealed by Comparative Genomics.</title>
        <authorList>
            <consortium name="DOE Joint Genome Institute"/>
            <person name="Haitjema C.H."/>
            <person name="Gilmore S.P."/>
            <person name="Henske J.K."/>
            <person name="Solomon K.V."/>
            <person name="De Groot R."/>
            <person name="Kuo A."/>
            <person name="Mondo S.J."/>
            <person name="Salamov A.A."/>
            <person name="Labutti K."/>
            <person name="Zhao Z."/>
            <person name="Chiniquy J."/>
            <person name="Barry K."/>
            <person name="Brewer H.M."/>
            <person name="Purvine S.O."/>
            <person name="Wright A.T."/>
            <person name="Boxma B."/>
            <person name="Van Alen T."/>
            <person name="Hackstein J.H."/>
            <person name="Baker S.E."/>
            <person name="Grigoriev I.V."/>
            <person name="O'Malley M.A."/>
        </authorList>
    </citation>
    <scope>NUCLEOTIDE SEQUENCE [LARGE SCALE GENOMIC DNA]</scope>
    <source>
        <strain evidence="1 2">S4</strain>
    </source>
</reference>
<protein>
    <recommendedName>
        <fullName evidence="3">Alpha/beta-hydrolase</fullName>
    </recommendedName>
</protein>
<dbReference type="EMBL" id="MCFG01000004">
    <property type="protein sequence ID" value="ORX87918.1"/>
    <property type="molecule type" value="Genomic_DNA"/>
</dbReference>
<organism evidence="1 2">
    <name type="scientific">Anaeromyces robustus</name>
    <dbReference type="NCBI Taxonomy" id="1754192"/>
    <lineage>
        <taxon>Eukaryota</taxon>
        <taxon>Fungi</taxon>
        <taxon>Fungi incertae sedis</taxon>
        <taxon>Chytridiomycota</taxon>
        <taxon>Chytridiomycota incertae sedis</taxon>
        <taxon>Neocallimastigomycetes</taxon>
        <taxon>Neocallimastigales</taxon>
        <taxon>Neocallimastigaceae</taxon>
        <taxon>Anaeromyces</taxon>
    </lineage>
</organism>
<evidence type="ECO:0000313" key="2">
    <source>
        <dbReference type="Proteomes" id="UP000193944"/>
    </source>
</evidence>
<dbReference type="SUPFAM" id="SSF53474">
    <property type="entry name" value="alpha/beta-Hydrolases"/>
    <property type="match status" value="1"/>
</dbReference>
<comment type="caution">
    <text evidence="1">The sequence shown here is derived from an EMBL/GenBank/DDBJ whole genome shotgun (WGS) entry which is preliminary data.</text>
</comment>
<reference evidence="1 2" key="2">
    <citation type="submission" date="2016-08" db="EMBL/GenBank/DDBJ databases">
        <title>Pervasive Adenine N6-methylation of Active Genes in Fungi.</title>
        <authorList>
            <consortium name="DOE Joint Genome Institute"/>
            <person name="Mondo S.J."/>
            <person name="Dannebaum R.O."/>
            <person name="Kuo R.C."/>
            <person name="Labutti K."/>
            <person name="Haridas S."/>
            <person name="Kuo A."/>
            <person name="Salamov A."/>
            <person name="Ahrendt S.R."/>
            <person name="Lipzen A."/>
            <person name="Sullivan W."/>
            <person name="Andreopoulos W.B."/>
            <person name="Clum A."/>
            <person name="Lindquist E."/>
            <person name="Daum C."/>
            <person name="Ramamoorthy G.K."/>
            <person name="Gryganskyi A."/>
            <person name="Culley D."/>
            <person name="Magnuson J.K."/>
            <person name="James T.Y."/>
            <person name="O'Malley M.A."/>
            <person name="Stajich J.E."/>
            <person name="Spatafora J.W."/>
            <person name="Visel A."/>
            <person name="Grigoriev I.V."/>
        </authorList>
    </citation>
    <scope>NUCLEOTIDE SEQUENCE [LARGE SCALE GENOMIC DNA]</scope>
    <source>
        <strain evidence="1 2">S4</strain>
    </source>
</reference>
<keyword evidence="2" id="KW-1185">Reference proteome</keyword>
<name>A0A1Y1XQ92_9FUNG</name>
<dbReference type="Gene3D" id="3.40.50.1820">
    <property type="entry name" value="alpha/beta hydrolase"/>
    <property type="match status" value="1"/>
</dbReference>
<dbReference type="AlphaFoldDB" id="A0A1Y1XQ92"/>
<evidence type="ECO:0000313" key="1">
    <source>
        <dbReference type="EMBL" id="ORX87918.1"/>
    </source>
</evidence>
<proteinExistence type="predicted"/>